<dbReference type="Pfam" id="PF04389">
    <property type="entry name" value="Peptidase_M28"/>
    <property type="match status" value="1"/>
</dbReference>
<proteinExistence type="predicted"/>
<keyword evidence="3" id="KW-1185">Reference proteome</keyword>
<dbReference type="RefSeq" id="WP_267611708.1">
    <property type="nucleotide sequence ID" value="NZ_JAOVZQ010000001.1"/>
</dbReference>
<dbReference type="InterPro" id="IPR007484">
    <property type="entry name" value="Peptidase_M28"/>
</dbReference>
<sequence>MQVNSKFLSELVSGISADKMMEHLQEFSRWQKLAGSDGEARSLGYVRKVLDGYGLSTTLLMHDAFISLPQAAHVDFDGQRLTCITHSMALPTPPAGLTRPIVDLGDGSQAAFDAADVADAIVLIDGMATPEMALRSRKAGVAGQIHISPYEHLHEMCLSPIWGSPDTETVQNLPASSAVTISRDDGTALRARLAADTGLVATLHAKVDTGWRKTPILIADIDAGDAPDDAPYILFSGHHDTWYEGVMDNGSANATMMEIARCMAPLRQAMKRPLRLCFWSGHSQGRYSGSTWFADTHWHELERNCAVHVNVDSTGGEGNTLLSRAPAATELCALAREAIAAHSDQSHDGSRLARNSDQSFWGIGIPSLFGILSCKPADTVGVRNALGWWWHTPHDQIDHIDPALLLRDTRIYAHALARLVADPCLPFDLAAQAADLAATLAGIGLPAGQDQQLNSLLAEAGALQAELTAFQVQQPETEEACVRRDRTLMRVSRQMVPLDYTTGDRHRHDPSLPLPKWPSLEPLRRLAQETPGTDAFLLRQGPAMRAANRILSGLRAARAELAAAGSGGSVA</sequence>
<evidence type="ECO:0000313" key="3">
    <source>
        <dbReference type="Proteomes" id="UP001081283"/>
    </source>
</evidence>
<reference evidence="2" key="1">
    <citation type="submission" date="2022-10" db="EMBL/GenBank/DDBJ databases">
        <title>Hoeflea sp. J2-29, isolated from marine algae.</title>
        <authorList>
            <person name="Kristyanto S."/>
            <person name="Kim J.M."/>
            <person name="Jeon C.O."/>
        </authorList>
    </citation>
    <scope>NUCLEOTIDE SEQUENCE</scope>
    <source>
        <strain evidence="2">J2-29</strain>
    </source>
</reference>
<evidence type="ECO:0000259" key="1">
    <source>
        <dbReference type="Pfam" id="PF04389"/>
    </source>
</evidence>
<feature type="domain" description="Peptidase M28" evidence="1">
    <location>
        <begin position="219"/>
        <end position="412"/>
    </location>
</feature>
<dbReference type="Gene3D" id="3.40.630.10">
    <property type="entry name" value="Zn peptidases"/>
    <property type="match status" value="1"/>
</dbReference>
<dbReference type="SUPFAM" id="SSF53187">
    <property type="entry name" value="Zn-dependent exopeptidases"/>
    <property type="match status" value="1"/>
</dbReference>
<name>A0ABT3YCZ7_9HYPH</name>
<dbReference type="Proteomes" id="UP001081283">
    <property type="component" value="Unassembled WGS sequence"/>
</dbReference>
<organism evidence="2 3">
    <name type="scientific">Hoeflea ulvae</name>
    <dbReference type="NCBI Taxonomy" id="2983764"/>
    <lineage>
        <taxon>Bacteria</taxon>
        <taxon>Pseudomonadati</taxon>
        <taxon>Pseudomonadota</taxon>
        <taxon>Alphaproteobacteria</taxon>
        <taxon>Hyphomicrobiales</taxon>
        <taxon>Rhizobiaceae</taxon>
        <taxon>Hoeflea</taxon>
    </lineage>
</organism>
<gene>
    <name evidence="2" type="ORF">OEG82_06970</name>
</gene>
<dbReference type="Gene3D" id="3.50.30.30">
    <property type="match status" value="1"/>
</dbReference>
<dbReference type="EMBL" id="JAOVZQ010000001">
    <property type="protein sequence ID" value="MCY0093760.1"/>
    <property type="molecule type" value="Genomic_DNA"/>
</dbReference>
<comment type="caution">
    <text evidence="2">The sequence shown here is derived from an EMBL/GenBank/DDBJ whole genome shotgun (WGS) entry which is preliminary data.</text>
</comment>
<protein>
    <submittedName>
        <fullName evidence="2">M28 family metallopeptidase</fullName>
    </submittedName>
</protein>
<dbReference type="PANTHER" id="PTHR10404:SF46">
    <property type="entry name" value="VACUOLAR PROTEIN SORTING-ASSOCIATED PROTEIN 70"/>
    <property type="match status" value="1"/>
</dbReference>
<dbReference type="InterPro" id="IPR039373">
    <property type="entry name" value="Peptidase_M28B"/>
</dbReference>
<dbReference type="PANTHER" id="PTHR10404">
    <property type="entry name" value="N-ACETYLATED-ALPHA-LINKED ACIDIC DIPEPTIDASE"/>
    <property type="match status" value="1"/>
</dbReference>
<evidence type="ECO:0000313" key="2">
    <source>
        <dbReference type="EMBL" id="MCY0093760.1"/>
    </source>
</evidence>
<accession>A0ABT3YCZ7</accession>